<feature type="compositionally biased region" description="Low complexity" evidence="1">
    <location>
        <begin position="151"/>
        <end position="160"/>
    </location>
</feature>
<name>A0A6U3WFS0_9STRA</name>
<organism evidence="3">
    <name type="scientific">Ditylum brightwellii</name>
    <dbReference type="NCBI Taxonomy" id="49249"/>
    <lineage>
        <taxon>Eukaryota</taxon>
        <taxon>Sar</taxon>
        <taxon>Stramenopiles</taxon>
        <taxon>Ochrophyta</taxon>
        <taxon>Bacillariophyta</taxon>
        <taxon>Mediophyceae</taxon>
        <taxon>Lithodesmiophycidae</taxon>
        <taxon>Lithodesmiales</taxon>
        <taxon>Lithodesmiaceae</taxon>
        <taxon>Ditylum</taxon>
    </lineage>
</organism>
<sequence>MANMTKINLSNYVVVALFLCLCNTTKKTSVSASSGIASDAQTTRTPRHLLNQYQRHNRFQTLAFSNPSGGRGGGRGFSPSSDAVSFFDRFRATCPADLASIYQFDSSLVDLKKDGNDEQPAAWVAVYRSSNNSPSVFVRDEFMNAMQIATSIPTSSPSSSMEGKIESGDNGKQQKQNEEALRPPTPVAVGRIRPSTDFSGQYVIDELRCSLKKEDTNDVCDGGSEHVEALGVCVDELLLHHLRTTTQNDDESNDRNFFDKAIRCKATLVSGILLENRGFQEVLFLSKDMATHVSDLDASMSKYAKRAVSTYSSKNPGARDRALQMLSLLGRLNREHEKEDKSKASSLSGEEKEEGDDEEYDPWANSKIF</sequence>
<gene>
    <name evidence="3" type="ORF">DBRI1063_LOCUS10591</name>
</gene>
<protein>
    <submittedName>
        <fullName evidence="3">Uncharacterized protein</fullName>
    </submittedName>
</protein>
<accession>A0A6U3WFS0</accession>
<feature type="compositionally biased region" description="Acidic residues" evidence="1">
    <location>
        <begin position="351"/>
        <end position="361"/>
    </location>
</feature>
<feature type="compositionally biased region" description="Basic and acidic residues" evidence="1">
    <location>
        <begin position="332"/>
        <end position="343"/>
    </location>
</feature>
<feature type="chain" id="PRO_5030160229" evidence="2">
    <location>
        <begin position="28"/>
        <end position="369"/>
    </location>
</feature>
<dbReference type="AlphaFoldDB" id="A0A6U3WFS0"/>
<feature type="region of interest" description="Disordered" evidence="1">
    <location>
        <begin position="151"/>
        <end position="192"/>
    </location>
</feature>
<evidence type="ECO:0000256" key="2">
    <source>
        <dbReference type="SAM" id="SignalP"/>
    </source>
</evidence>
<evidence type="ECO:0000256" key="1">
    <source>
        <dbReference type="SAM" id="MobiDB-lite"/>
    </source>
</evidence>
<feature type="signal peptide" evidence="2">
    <location>
        <begin position="1"/>
        <end position="27"/>
    </location>
</feature>
<keyword evidence="2" id="KW-0732">Signal</keyword>
<feature type="region of interest" description="Disordered" evidence="1">
    <location>
        <begin position="330"/>
        <end position="369"/>
    </location>
</feature>
<evidence type="ECO:0000313" key="3">
    <source>
        <dbReference type="EMBL" id="CAD9329120.1"/>
    </source>
</evidence>
<proteinExistence type="predicted"/>
<dbReference type="EMBL" id="HBGN01016469">
    <property type="protein sequence ID" value="CAD9329120.1"/>
    <property type="molecule type" value="Transcribed_RNA"/>
</dbReference>
<reference evidence="3" key="1">
    <citation type="submission" date="2021-01" db="EMBL/GenBank/DDBJ databases">
        <authorList>
            <person name="Corre E."/>
            <person name="Pelletier E."/>
            <person name="Niang G."/>
            <person name="Scheremetjew M."/>
            <person name="Finn R."/>
            <person name="Kale V."/>
            <person name="Holt S."/>
            <person name="Cochrane G."/>
            <person name="Meng A."/>
            <person name="Brown T."/>
            <person name="Cohen L."/>
        </authorList>
    </citation>
    <scope>NUCLEOTIDE SEQUENCE</scope>
    <source>
        <strain evidence="3">Pop2</strain>
    </source>
</reference>